<gene>
    <name evidence="1" type="ORF">YBY_30230</name>
</gene>
<organism evidence="1">
    <name type="scientific">Marinobacter nauticus</name>
    <name type="common">Marinobacter hydrocarbonoclasticus</name>
    <name type="synonym">Marinobacter aquaeolei</name>
    <dbReference type="NCBI Taxonomy" id="2743"/>
    <lineage>
        <taxon>Bacteria</taxon>
        <taxon>Pseudomonadati</taxon>
        <taxon>Pseudomonadota</taxon>
        <taxon>Gammaproteobacteria</taxon>
        <taxon>Pseudomonadales</taxon>
        <taxon>Marinobacteraceae</taxon>
        <taxon>Marinobacter</taxon>
    </lineage>
</organism>
<evidence type="ECO:0000313" key="1">
    <source>
        <dbReference type="EMBL" id="BBJ05174.1"/>
    </source>
</evidence>
<dbReference type="AlphaFoldDB" id="A0A455W6S9"/>
<sequence>MSKKQPTKAKRLAFRAIQARLVAQDSSFRQFALERGYEPRTVTQVVTRWAGEKDMPRGRLSFRILLDLSRTIGKEVIPGILKEAAEEAA</sequence>
<name>A0A455W6S9_MARNT</name>
<dbReference type="EMBL" id="AP019537">
    <property type="protein sequence ID" value="BBJ05174.1"/>
    <property type="molecule type" value="Genomic_DNA"/>
</dbReference>
<reference evidence="1" key="1">
    <citation type="submission" date="2019-03" db="EMBL/GenBank/DDBJ databases">
        <title>Whole genome analysis of nitrate-reducing bacteria Marinobacter hydrocarbonoclasticus YB03.</title>
        <authorList>
            <person name="Azam A.H."/>
            <person name="Yuk S.R."/>
            <person name="Kamarisima K."/>
            <person name="Miyanaga K."/>
            <person name="Tanji Y."/>
        </authorList>
    </citation>
    <scope>NUCLEOTIDE SEQUENCE</scope>
    <source>
        <strain evidence="1">YB03</strain>
    </source>
</reference>
<proteinExistence type="predicted"/>
<accession>A0A455W6S9</accession>
<protein>
    <submittedName>
        <fullName evidence="1">Uncharacterized protein</fullName>
    </submittedName>
</protein>